<name>A0A6M3Y393_9ZZZZ</name>
<reference evidence="1" key="1">
    <citation type="submission" date="2020-03" db="EMBL/GenBank/DDBJ databases">
        <title>The deep terrestrial virosphere.</title>
        <authorList>
            <person name="Holmfeldt K."/>
            <person name="Nilsson E."/>
            <person name="Simone D."/>
            <person name="Lopez-Fernandez M."/>
            <person name="Wu X."/>
            <person name="de Brujin I."/>
            <person name="Lundin D."/>
            <person name="Andersson A."/>
            <person name="Bertilsson S."/>
            <person name="Dopson M."/>
        </authorList>
    </citation>
    <scope>NUCLEOTIDE SEQUENCE</scope>
    <source>
        <strain evidence="1">TM448B03791</strain>
    </source>
</reference>
<sequence length="104" mass="12122">MWTNSPSELGWKYDFAMKSWYSPDVTNKETGESVRLAVPPFGCTDEMLARGLVFEVKEGKLNRFSHRPRANLTKKRLKGGRIMLTGKAKTDYQREYMMKRRSNI</sequence>
<gene>
    <name evidence="1" type="ORF">TM448B03791_0001</name>
</gene>
<organism evidence="1">
    <name type="scientific">viral metagenome</name>
    <dbReference type="NCBI Taxonomy" id="1070528"/>
    <lineage>
        <taxon>unclassified sequences</taxon>
        <taxon>metagenomes</taxon>
        <taxon>organismal metagenomes</taxon>
    </lineage>
</organism>
<dbReference type="AlphaFoldDB" id="A0A6M3Y393"/>
<evidence type="ECO:0000313" key="1">
    <source>
        <dbReference type="EMBL" id="QJI02886.1"/>
    </source>
</evidence>
<proteinExistence type="predicted"/>
<dbReference type="EMBL" id="MT145040">
    <property type="protein sequence ID" value="QJI02886.1"/>
    <property type="molecule type" value="Genomic_DNA"/>
</dbReference>
<protein>
    <submittedName>
        <fullName evidence="1">Uncharacterized protein</fullName>
    </submittedName>
</protein>
<accession>A0A6M3Y393</accession>